<evidence type="ECO:0000313" key="7">
    <source>
        <dbReference type="Proteomes" id="UP000198847"/>
    </source>
</evidence>
<keyword evidence="4 6" id="KW-0067">ATP-binding</keyword>
<dbReference type="FunFam" id="3.40.50.300:FF:000134">
    <property type="entry name" value="Iron-enterobactin ABC transporter ATP-binding protein"/>
    <property type="match status" value="1"/>
</dbReference>
<proteinExistence type="inferred from homology"/>
<evidence type="ECO:0000256" key="4">
    <source>
        <dbReference type="ARBA" id="ARBA00022840"/>
    </source>
</evidence>
<dbReference type="SUPFAM" id="SSF52540">
    <property type="entry name" value="P-loop containing nucleoside triphosphate hydrolases"/>
    <property type="match status" value="1"/>
</dbReference>
<accession>A0A1H8XIG2</accession>
<dbReference type="RefSeq" id="WP_177173638.1">
    <property type="nucleotide sequence ID" value="NZ_FODY01000024.1"/>
</dbReference>
<dbReference type="InterPro" id="IPR003439">
    <property type="entry name" value="ABC_transporter-like_ATP-bd"/>
</dbReference>
<keyword evidence="7" id="KW-1185">Reference proteome</keyword>
<name>A0A1H8XIG2_9FIRM</name>
<dbReference type="PROSITE" id="PS00211">
    <property type="entry name" value="ABC_TRANSPORTER_1"/>
    <property type="match status" value="1"/>
</dbReference>
<dbReference type="AlphaFoldDB" id="A0A1H8XIG2"/>
<dbReference type="InterPro" id="IPR017871">
    <property type="entry name" value="ABC_transporter-like_CS"/>
</dbReference>
<dbReference type="PANTHER" id="PTHR42734">
    <property type="entry name" value="METAL TRANSPORT SYSTEM ATP-BINDING PROTEIN TM_0124-RELATED"/>
    <property type="match status" value="1"/>
</dbReference>
<dbReference type="SMART" id="SM00382">
    <property type="entry name" value="AAA"/>
    <property type="match status" value="1"/>
</dbReference>
<protein>
    <submittedName>
        <fullName evidence="6">Zinc transport system ATP-binding protein</fullName>
    </submittedName>
</protein>
<dbReference type="InterPro" id="IPR003593">
    <property type="entry name" value="AAA+_ATPase"/>
</dbReference>
<keyword evidence="2" id="KW-0813">Transport</keyword>
<dbReference type="Gene3D" id="3.40.50.300">
    <property type="entry name" value="P-loop containing nucleotide triphosphate hydrolases"/>
    <property type="match status" value="1"/>
</dbReference>
<evidence type="ECO:0000313" key="6">
    <source>
        <dbReference type="EMBL" id="SEP39551.1"/>
    </source>
</evidence>
<dbReference type="InterPro" id="IPR027417">
    <property type="entry name" value="P-loop_NTPase"/>
</dbReference>
<dbReference type="PANTHER" id="PTHR42734:SF17">
    <property type="entry name" value="METAL TRANSPORT SYSTEM ATP-BINDING PROTEIN TM_0124-RELATED"/>
    <property type="match status" value="1"/>
</dbReference>
<dbReference type="GO" id="GO:0016887">
    <property type="term" value="F:ATP hydrolysis activity"/>
    <property type="evidence" value="ECO:0007669"/>
    <property type="project" value="InterPro"/>
</dbReference>
<keyword evidence="3" id="KW-0547">Nucleotide-binding</keyword>
<dbReference type="InterPro" id="IPR050153">
    <property type="entry name" value="Metal_Ion_Import_ABC"/>
</dbReference>
<sequence length="253" mass="27502">MYAFELEDVMFAYPNNIVLEKLNFKVELGDFVAMIGPNGAGKSTVLKLCVGILKPISGQVKILGELAAQFQNWKQIAYISQNPLRERSFPATVAEVVAMGRAAALGLGNDIKKEDREIIQQSLEWVGMYEHRRDIIGRLSGGQQQRVMIARALAAQAAILVLDEPTAGIDSMATNAIYGLLKKLNTSLETTIVVVSHDVDGIAQYADKVIKINKGVEYYGSSETFRKPDGLCLGLQTTSGREPSDTIGDGSHA</sequence>
<organism evidence="6 7">
    <name type="scientific">Propionispora vibrioides</name>
    <dbReference type="NCBI Taxonomy" id="112903"/>
    <lineage>
        <taxon>Bacteria</taxon>
        <taxon>Bacillati</taxon>
        <taxon>Bacillota</taxon>
        <taxon>Negativicutes</taxon>
        <taxon>Selenomonadales</taxon>
        <taxon>Sporomusaceae</taxon>
        <taxon>Propionispora</taxon>
    </lineage>
</organism>
<dbReference type="Pfam" id="PF00005">
    <property type="entry name" value="ABC_tran"/>
    <property type="match status" value="1"/>
</dbReference>
<reference evidence="6 7" key="1">
    <citation type="submission" date="2016-10" db="EMBL/GenBank/DDBJ databases">
        <authorList>
            <person name="de Groot N.N."/>
        </authorList>
    </citation>
    <scope>NUCLEOTIDE SEQUENCE [LARGE SCALE GENOMIC DNA]</scope>
    <source>
        <strain evidence="6 7">DSM 13305</strain>
    </source>
</reference>
<dbReference type="GO" id="GO:0005524">
    <property type="term" value="F:ATP binding"/>
    <property type="evidence" value="ECO:0007669"/>
    <property type="project" value="UniProtKB-KW"/>
</dbReference>
<evidence type="ECO:0000256" key="2">
    <source>
        <dbReference type="ARBA" id="ARBA00022448"/>
    </source>
</evidence>
<dbReference type="PROSITE" id="PS50893">
    <property type="entry name" value="ABC_TRANSPORTER_2"/>
    <property type="match status" value="1"/>
</dbReference>
<evidence type="ECO:0000256" key="1">
    <source>
        <dbReference type="ARBA" id="ARBA00005417"/>
    </source>
</evidence>
<dbReference type="EMBL" id="FODY01000024">
    <property type="protein sequence ID" value="SEP39551.1"/>
    <property type="molecule type" value="Genomic_DNA"/>
</dbReference>
<dbReference type="Proteomes" id="UP000198847">
    <property type="component" value="Unassembled WGS sequence"/>
</dbReference>
<evidence type="ECO:0000256" key="3">
    <source>
        <dbReference type="ARBA" id="ARBA00022741"/>
    </source>
</evidence>
<dbReference type="STRING" id="112903.SAMN04490178_12433"/>
<gene>
    <name evidence="6" type="ORF">SAMN04490178_12433</name>
</gene>
<evidence type="ECO:0000259" key="5">
    <source>
        <dbReference type="PROSITE" id="PS50893"/>
    </source>
</evidence>
<feature type="domain" description="ABC transporter" evidence="5">
    <location>
        <begin position="4"/>
        <end position="239"/>
    </location>
</feature>
<comment type="similarity">
    <text evidence="1">Belongs to the ABC transporter superfamily.</text>
</comment>